<keyword evidence="3" id="KW-1185">Reference proteome</keyword>
<dbReference type="EMBL" id="PJQM01002047">
    <property type="protein sequence ID" value="RCH98604.1"/>
    <property type="molecule type" value="Genomic_DNA"/>
</dbReference>
<dbReference type="GO" id="GO:0005085">
    <property type="term" value="F:guanyl-nucleotide exchange factor activity"/>
    <property type="evidence" value="ECO:0007669"/>
    <property type="project" value="InterPro"/>
</dbReference>
<dbReference type="GO" id="GO:0051286">
    <property type="term" value="C:cell tip"/>
    <property type="evidence" value="ECO:0007669"/>
    <property type="project" value="TreeGrafter"/>
</dbReference>
<organism evidence="2 3">
    <name type="scientific">Rhizopus stolonifer</name>
    <name type="common">Rhizopus nigricans</name>
    <dbReference type="NCBI Taxonomy" id="4846"/>
    <lineage>
        <taxon>Eukaryota</taxon>
        <taxon>Fungi</taxon>
        <taxon>Fungi incertae sedis</taxon>
        <taxon>Mucoromycota</taxon>
        <taxon>Mucoromycotina</taxon>
        <taxon>Mucoromycetes</taxon>
        <taxon>Mucorales</taxon>
        <taxon>Mucorineae</taxon>
        <taxon>Rhizopodaceae</taxon>
        <taxon>Rhizopus</taxon>
    </lineage>
</organism>
<evidence type="ECO:0000313" key="2">
    <source>
        <dbReference type="EMBL" id="RCH98604.1"/>
    </source>
</evidence>
<sequence length="287" mass="33580">MNSSCCDKNRLEIQQLRSELKGRELEVRRYKILEIKFHNERNQMQCEKDLADRELEELSIQLFEEANRMVVEEKQKRVQLETLLCIAQDHLAELKSNMVKVVIPPPRSSSLPALFDKIDVHNHDQAQLALFHNFIDSTKNNRCSSSSYGSCGTQNDYMTQCEKEDIEPCLLFGNSESRMNMQEMMLCMAQEPCLIESVKWEDQPMVCATCSRQVWGRLYRFRLGSHDPWLMIDGGCRDRLVAVCDFYSFVRNVQLGHIKHKSLDALYMESVELRKRMFYARMGFPLT</sequence>
<evidence type="ECO:0000313" key="3">
    <source>
        <dbReference type="Proteomes" id="UP000253551"/>
    </source>
</evidence>
<protein>
    <submittedName>
        <fullName evidence="2">Uncharacterized protein</fullName>
    </submittedName>
</protein>
<dbReference type="STRING" id="4846.A0A367K8R2"/>
<accession>A0A367K8R2</accession>
<dbReference type="CDD" id="cd21044">
    <property type="entry name" value="Rab11BD_RAB3IP_like"/>
    <property type="match status" value="1"/>
</dbReference>
<dbReference type="PANTHER" id="PTHR14430:SF0">
    <property type="entry name" value="SEC2P DOMAIN-CONTAINING PROTEIN"/>
    <property type="match status" value="1"/>
</dbReference>
<proteinExistence type="predicted"/>
<dbReference type="SUPFAM" id="SSF144284">
    <property type="entry name" value="Sec2 N-terminal region"/>
    <property type="match status" value="1"/>
</dbReference>
<dbReference type="Gene3D" id="6.10.140.910">
    <property type="match status" value="1"/>
</dbReference>
<dbReference type="Proteomes" id="UP000253551">
    <property type="component" value="Unassembled WGS sequence"/>
</dbReference>
<dbReference type="AlphaFoldDB" id="A0A367K8R2"/>
<reference evidence="2 3" key="1">
    <citation type="journal article" date="2018" name="G3 (Bethesda)">
        <title>Phylogenetic and Phylogenomic Definition of Rhizopus Species.</title>
        <authorList>
            <person name="Gryganskyi A.P."/>
            <person name="Golan J."/>
            <person name="Dolatabadi S."/>
            <person name="Mondo S."/>
            <person name="Robb S."/>
            <person name="Idnurm A."/>
            <person name="Muszewska A."/>
            <person name="Steczkiewicz K."/>
            <person name="Masonjones S."/>
            <person name="Liao H.L."/>
            <person name="Gajdeczka M.T."/>
            <person name="Anike F."/>
            <person name="Vuek A."/>
            <person name="Anishchenko I.M."/>
            <person name="Voigt K."/>
            <person name="de Hoog G.S."/>
            <person name="Smith M.E."/>
            <person name="Heitman J."/>
            <person name="Vilgalys R."/>
            <person name="Stajich J.E."/>
        </authorList>
    </citation>
    <scope>NUCLEOTIDE SEQUENCE [LARGE SCALE GENOMIC DNA]</scope>
    <source>
        <strain evidence="2 3">LSU 92-RS-03</strain>
    </source>
</reference>
<gene>
    <name evidence="2" type="ORF">CU098_011070</name>
</gene>
<dbReference type="GO" id="GO:0070319">
    <property type="term" value="C:Golgi to plasma membrane transport vesicle"/>
    <property type="evidence" value="ECO:0007669"/>
    <property type="project" value="TreeGrafter"/>
</dbReference>
<comment type="caution">
    <text evidence="2">The sequence shown here is derived from an EMBL/GenBank/DDBJ whole genome shotgun (WGS) entry which is preliminary data.</text>
</comment>
<dbReference type="InterPro" id="IPR040351">
    <property type="entry name" value="RAB3IL/RAB3IP/Sec2"/>
</dbReference>
<keyword evidence="1" id="KW-0175">Coiled coil</keyword>
<dbReference type="Pfam" id="PF25555">
    <property type="entry name" value="RAB3A-like_C"/>
    <property type="match status" value="1"/>
</dbReference>
<dbReference type="OrthoDB" id="5560525at2759"/>
<dbReference type="PANTHER" id="PTHR14430">
    <property type="entry name" value="RABIN3-RELATED"/>
    <property type="match status" value="1"/>
</dbReference>
<name>A0A367K8R2_RHIST</name>
<evidence type="ECO:0000256" key="1">
    <source>
        <dbReference type="ARBA" id="ARBA00023054"/>
    </source>
</evidence>
<dbReference type="GO" id="GO:0006887">
    <property type="term" value="P:exocytosis"/>
    <property type="evidence" value="ECO:0007669"/>
    <property type="project" value="TreeGrafter"/>
</dbReference>